<sequence length="320" mass="36227">MDPPIRLSAHQTVEKEAHQAQPNVHARSSHVLQKRTITWSELPEWMKDNEYIISGYRRELRSWLACFHSIFGYLHNETVNIHTHLYGTVLFLFLLSSFEATYFAGYESVTVLDRAVFAIFLLSAVFCLSSSTLFHTAHAHSQKASQYTKVSLKCNLLDYSAIVVLIVGSFFPCIYYAFYCERIYQVTYLLVMTTAGLSAACIVLSSQYSSKANRHARTYVFIALGLSGILPVSHALVSHGFHKLNVEMGFHWLLTSATLYIAGALLYANRIPECFAPGKFDYFFASHQIFHVAVVGGALCHYACILTAFDHWHRQEGICR</sequence>
<dbReference type="EMBL" id="MU273484">
    <property type="protein sequence ID" value="KAI0035484.1"/>
    <property type="molecule type" value="Genomic_DNA"/>
</dbReference>
<reference evidence="1" key="1">
    <citation type="submission" date="2021-02" db="EMBL/GenBank/DDBJ databases">
        <authorList>
            <consortium name="DOE Joint Genome Institute"/>
            <person name="Ahrendt S."/>
            <person name="Looney B.P."/>
            <person name="Miyauchi S."/>
            <person name="Morin E."/>
            <person name="Drula E."/>
            <person name="Courty P.E."/>
            <person name="Chicoki N."/>
            <person name="Fauchery L."/>
            <person name="Kohler A."/>
            <person name="Kuo A."/>
            <person name="Labutti K."/>
            <person name="Pangilinan J."/>
            <person name="Lipzen A."/>
            <person name="Riley R."/>
            <person name="Andreopoulos W."/>
            <person name="He G."/>
            <person name="Johnson J."/>
            <person name="Barry K.W."/>
            <person name="Grigoriev I.V."/>
            <person name="Nagy L."/>
            <person name="Hibbett D."/>
            <person name="Henrissat B."/>
            <person name="Matheny P.B."/>
            <person name="Labbe J."/>
            <person name="Martin F."/>
        </authorList>
    </citation>
    <scope>NUCLEOTIDE SEQUENCE</scope>
    <source>
        <strain evidence="1">EC-137</strain>
    </source>
</reference>
<gene>
    <name evidence="1" type="ORF">K488DRAFT_43184</name>
</gene>
<accession>A0ACB8QUB2</accession>
<organism evidence="1 2">
    <name type="scientific">Vararia minispora EC-137</name>
    <dbReference type="NCBI Taxonomy" id="1314806"/>
    <lineage>
        <taxon>Eukaryota</taxon>
        <taxon>Fungi</taxon>
        <taxon>Dikarya</taxon>
        <taxon>Basidiomycota</taxon>
        <taxon>Agaricomycotina</taxon>
        <taxon>Agaricomycetes</taxon>
        <taxon>Russulales</taxon>
        <taxon>Lachnocladiaceae</taxon>
        <taxon>Vararia</taxon>
    </lineage>
</organism>
<proteinExistence type="predicted"/>
<keyword evidence="2" id="KW-1185">Reference proteome</keyword>
<dbReference type="Proteomes" id="UP000814128">
    <property type="component" value="Unassembled WGS sequence"/>
</dbReference>
<evidence type="ECO:0000313" key="1">
    <source>
        <dbReference type="EMBL" id="KAI0035484.1"/>
    </source>
</evidence>
<comment type="caution">
    <text evidence="1">The sequence shown here is derived from an EMBL/GenBank/DDBJ whole genome shotgun (WGS) entry which is preliminary data.</text>
</comment>
<reference evidence="1" key="2">
    <citation type="journal article" date="2022" name="New Phytol.">
        <title>Evolutionary transition to the ectomycorrhizal habit in the genomes of a hyperdiverse lineage of mushroom-forming fungi.</title>
        <authorList>
            <person name="Looney B."/>
            <person name="Miyauchi S."/>
            <person name="Morin E."/>
            <person name="Drula E."/>
            <person name="Courty P.E."/>
            <person name="Kohler A."/>
            <person name="Kuo A."/>
            <person name="LaButti K."/>
            <person name="Pangilinan J."/>
            <person name="Lipzen A."/>
            <person name="Riley R."/>
            <person name="Andreopoulos W."/>
            <person name="He G."/>
            <person name="Johnson J."/>
            <person name="Nolan M."/>
            <person name="Tritt A."/>
            <person name="Barry K.W."/>
            <person name="Grigoriev I.V."/>
            <person name="Nagy L.G."/>
            <person name="Hibbett D."/>
            <person name="Henrissat B."/>
            <person name="Matheny P.B."/>
            <person name="Labbe J."/>
            <person name="Martin F.M."/>
        </authorList>
    </citation>
    <scope>NUCLEOTIDE SEQUENCE</scope>
    <source>
        <strain evidence="1">EC-137</strain>
    </source>
</reference>
<name>A0ACB8QUB2_9AGAM</name>
<protein>
    <submittedName>
        <fullName evidence="1">Hemolysin-III related-domain-containing protein</fullName>
    </submittedName>
</protein>
<evidence type="ECO:0000313" key="2">
    <source>
        <dbReference type="Proteomes" id="UP000814128"/>
    </source>
</evidence>